<dbReference type="GO" id="GO:0005829">
    <property type="term" value="C:cytosol"/>
    <property type="evidence" value="ECO:0007669"/>
    <property type="project" value="TreeGrafter"/>
</dbReference>
<organism evidence="6">
    <name type="scientific">Kuenenia stuttgartiensis</name>
    <dbReference type="NCBI Taxonomy" id="174633"/>
    <lineage>
        <taxon>Bacteria</taxon>
        <taxon>Pseudomonadati</taxon>
        <taxon>Planctomycetota</taxon>
        <taxon>Candidatus Brocadiia</taxon>
        <taxon>Candidatus Brocadiales</taxon>
        <taxon>Candidatus Brocadiaceae</taxon>
        <taxon>Candidatus Kuenenia</taxon>
    </lineage>
</organism>
<evidence type="ECO:0000256" key="4">
    <source>
        <dbReference type="ARBA" id="ARBA00060634"/>
    </source>
</evidence>
<dbReference type="Gene3D" id="3.40.50.880">
    <property type="match status" value="1"/>
</dbReference>
<comment type="similarity">
    <text evidence="1">Belongs to the peptidase C26 family.</text>
</comment>
<evidence type="ECO:0000313" key="6">
    <source>
        <dbReference type="EMBL" id="CAJ71770.1"/>
    </source>
</evidence>
<evidence type="ECO:0000256" key="2">
    <source>
        <dbReference type="ARBA" id="ARBA00052718"/>
    </source>
</evidence>
<comment type="pathway">
    <text evidence="4">Amine and polyamine degradation; putrescine degradation; 4-aminobutanoate from putrescine: step 4/4.</text>
</comment>
<reference evidence="6" key="2">
    <citation type="submission" date="2006-01" db="EMBL/GenBank/DDBJ databases">
        <authorList>
            <person name="Genoscope"/>
        </authorList>
    </citation>
    <scope>NUCLEOTIDE SEQUENCE</scope>
</reference>
<dbReference type="CDD" id="cd01745">
    <property type="entry name" value="GATase1_2"/>
    <property type="match status" value="1"/>
</dbReference>
<evidence type="ECO:0000256" key="3">
    <source>
        <dbReference type="ARBA" id="ARBA00055068"/>
    </source>
</evidence>
<dbReference type="Pfam" id="PF07722">
    <property type="entry name" value="Peptidase_C26"/>
    <property type="match status" value="1"/>
</dbReference>
<name>Q1PX12_KUEST</name>
<dbReference type="EMBL" id="CT573073">
    <property type="protein sequence ID" value="CAJ71770.1"/>
    <property type="molecule type" value="Genomic_DNA"/>
</dbReference>
<reference evidence="6" key="1">
    <citation type="journal article" date="2006" name="Nature">
        <title>Deciphering the evolution and metabolism of an anammox bacterium from a community genome.</title>
        <authorList>
            <person name="Strous M."/>
            <person name="Pelletier E."/>
            <person name="Mangenot S."/>
            <person name="Rattei T."/>
            <person name="Lehner A."/>
            <person name="Taylor M.W."/>
            <person name="Horn M."/>
            <person name="Daims H."/>
            <person name="Bartol-Mavel D."/>
            <person name="Wincker P."/>
            <person name="Barbe V."/>
            <person name="Fonknechten N."/>
            <person name="Vallenet D."/>
            <person name="Segurens B."/>
            <person name="Schenowitz-Truong C."/>
            <person name="Medigue C."/>
            <person name="Collingro A."/>
            <person name="Snel B."/>
            <person name="Dutilh B.E."/>
            <person name="OpDenCamp H.J.M."/>
            <person name="vanDerDrift C."/>
            <person name="Cirpus I."/>
            <person name="vanDePas-Schoonen K.T."/>
            <person name="Harhangi H.R."/>
            <person name="vanNiftrik L."/>
            <person name="Schmid M."/>
            <person name="Keltjens J."/>
            <person name="vanDeVossenberg J."/>
            <person name="Kartal B."/>
            <person name="Meier H."/>
            <person name="Frishman D."/>
            <person name="Huynen M.A."/>
            <person name="Mewes H."/>
            <person name="Weissenbach J."/>
            <person name="Jetten M.S.M."/>
            <person name="Wagner M."/>
            <person name="LePaslier D."/>
        </authorList>
    </citation>
    <scope>NUCLEOTIDE SEQUENCE</scope>
</reference>
<dbReference type="GO" id="GO:0033969">
    <property type="term" value="F:gamma-glutamyl-gamma-aminobutyrate hydrolase activity"/>
    <property type="evidence" value="ECO:0007669"/>
    <property type="project" value="UniProtKB-EC"/>
</dbReference>
<dbReference type="FunFam" id="3.40.50.880:FF:000030">
    <property type="entry name" value="Gamma-glutamyl-gamma-aminobutyrate hydrolase PuuD"/>
    <property type="match status" value="1"/>
</dbReference>
<sequence>MLKVMKPIIAVNCDYRWEKTRPHSFVYREYCDAIIMGGGIPVLLPVPREKEEVVSLLEKMHGLLLTGGDDISPELYGETRHKNTTCIHPDKEVSDIALLHHALQLKIPVFAICYGIQLINVVCGGALIQDIPSQNTKCCNHRLTGKKQTHTVTIKKNTLLHKVVGEEHIEVNSAHHQAIKKTGSGLIVSARAPDGIIEAIEGRDHPFLLGVQWHPERLCNSSSHKKALFCEFIRASETFSEERERQSWR</sequence>
<dbReference type="GO" id="GO:0016829">
    <property type="term" value="F:lyase activity"/>
    <property type="evidence" value="ECO:0007669"/>
    <property type="project" value="UniProtKB-KW"/>
</dbReference>
<dbReference type="AlphaFoldDB" id="Q1PX12"/>
<dbReference type="PANTHER" id="PTHR43235">
    <property type="entry name" value="GLUTAMINE AMIDOTRANSFERASE PB2B2.05-RELATED"/>
    <property type="match status" value="1"/>
</dbReference>
<evidence type="ECO:0000256" key="1">
    <source>
        <dbReference type="ARBA" id="ARBA00011083"/>
    </source>
</evidence>
<dbReference type="PROSITE" id="PS51273">
    <property type="entry name" value="GATASE_TYPE_1"/>
    <property type="match status" value="1"/>
</dbReference>
<dbReference type="PANTHER" id="PTHR43235:SF1">
    <property type="entry name" value="GLUTAMINE AMIDOTRANSFERASE PB2B2.05-RELATED"/>
    <property type="match status" value="1"/>
</dbReference>
<keyword evidence="6" id="KW-0456">Lyase</keyword>
<proteinExistence type="inferred from homology"/>
<dbReference type="GO" id="GO:0006598">
    <property type="term" value="P:polyamine catabolic process"/>
    <property type="evidence" value="ECO:0007669"/>
    <property type="project" value="TreeGrafter"/>
</dbReference>
<accession>Q1PX12</accession>
<dbReference type="EC" id="3.5.1.94" evidence="5"/>
<dbReference type="InterPro" id="IPR011697">
    <property type="entry name" value="Peptidase_C26"/>
</dbReference>
<gene>
    <name evidence="6" type="primary">trpG</name>
    <name evidence="6" type="ORF">kustc1025</name>
</gene>
<protein>
    <recommendedName>
        <fullName evidence="5">gamma-glutamyl-gamma-aminobutyrate hydrolase</fullName>
        <ecNumber evidence="5">3.5.1.94</ecNumber>
    </recommendedName>
</protein>
<evidence type="ECO:0000256" key="5">
    <source>
        <dbReference type="ARBA" id="ARBA00066788"/>
    </source>
</evidence>
<dbReference type="SUPFAM" id="SSF52317">
    <property type="entry name" value="Class I glutamine amidotransferase-like"/>
    <property type="match status" value="1"/>
</dbReference>
<dbReference type="InterPro" id="IPR029062">
    <property type="entry name" value="Class_I_gatase-like"/>
</dbReference>
<comment type="function">
    <text evidence="3">Involved in the breakdown of putrescine via hydrolysis of the gamma-glutamyl linkage of gamma-glutamyl-gamma-aminobutyrate.</text>
</comment>
<comment type="catalytic activity">
    <reaction evidence="2">
        <text>4-(gamma-L-glutamylamino)butanoate + H2O = 4-aminobutanoate + L-glutamate</text>
        <dbReference type="Rhea" id="RHEA:19737"/>
        <dbReference type="ChEBI" id="CHEBI:15377"/>
        <dbReference type="ChEBI" id="CHEBI:29985"/>
        <dbReference type="ChEBI" id="CHEBI:58800"/>
        <dbReference type="ChEBI" id="CHEBI:59888"/>
        <dbReference type="EC" id="3.5.1.94"/>
    </reaction>
</comment>
<dbReference type="InterPro" id="IPR044668">
    <property type="entry name" value="PuuD-like"/>
</dbReference>